<evidence type="ECO:0000313" key="2">
    <source>
        <dbReference type="EMBL" id="KAF4465098.1"/>
    </source>
</evidence>
<keyword evidence="3" id="KW-1185">Reference proteome</keyword>
<dbReference type="EMBL" id="JAADYS010001093">
    <property type="protein sequence ID" value="KAF4465098.1"/>
    <property type="molecule type" value="Genomic_DNA"/>
</dbReference>
<evidence type="ECO:0000313" key="3">
    <source>
        <dbReference type="Proteomes" id="UP000554235"/>
    </source>
</evidence>
<sequence length="109" mass="12315">MSAPTDASPTAPDLEKLNSFPDDCLSPEGEYKSRDELVSVINVWYESLPAGSLKTNQAYRGAMGLPQRYSKETYAWFQDYNRWVVSIICHKEDEDNGRVSQAEHGLDEP</sequence>
<dbReference type="AlphaFoldDB" id="A0A8H4LBH6"/>
<dbReference type="OrthoDB" id="5105377at2759"/>
<accession>A0A8H4LBH6</accession>
<gene>
    <name evidence="2" type="ORF">FALBO_8055</name>
</gene>
<organism evidence="2 3">
    <name type="scientific">Fusarium albosuccineum</name>
    <dbReference type="NCBI Taxonomy" id="1237068"/>
    <lineage>
        <taxon>Eukaryota</taxon>
        <taxon>Fungi</taxon>
        <taxon>Dikarya</taxon>
        <taxon>Ascomycota</taxon>
        <taxon>Pezizomycotina</taxon>
        <taxon>Sordariomycetes</taxon>
        <taxon>Hypocreomycetidae</taxon>
        <taxon>Hypocreales</taxon>
        <taxon>Nectriaceae</taxon>
        <taxon>Fusarium</taxon>
        <taxon>Fusarium decemcellulare species complex</taxon>
    </lineage>
</organism>
<dbReference type="Proteomes" id="UP000554235">
    <property type="component" value="Unassembled WGS sequence"/>
</dbReference>
<evidence type="ECO:0000256" key="1">
    <source>
        <dbReference type="SAM" id="MobiDB-lite"/>
    </source>
</evidence>
<name>A0A8H4LBH6_9HYPO</name>
<comment type="caution">
    <text evidence="2">The sequence shown here is derived from an EMBL/GenBank/DDBJ whole genome shotgun (WGS) entry which is preliminary data.</text>
</comment>
<reference evidence="2 3" key="1">
    <citation type="submission" date="2020-01" db="EMBL/GenBank/DDBJ databases">
        <title>Identification and distribution of gene clusters putatively required for synthesis of sphingolipid metabolism inhibitors in phylogenetically diverse species of the filamentous fungus Fusarium.</title>
        <authorList>
            <person name="Kim H.-S."/>
            <person name="Busman M."/>
            <person name="Brown D.W."/>
            <person name="Divon H."/>
            <person name="Uhlig S."/>
            <person name="Proctor R.H."/>
        </authorList>
    </citation>
    <scope>NUCLEOTIDE SEQUENCE [LARGE SCALE GENOMIC DNA]</scope>
    <source>
        <strain evidence="2 3">NRRL 20459</strain>
    </source>
</reference>
<protein>
    <submittedName>
        <fullName evidence="2">Transposase</fullName>
    </submittedName>
</protein>
<proteinExistence type="predicted"/>
<feature type="region of interest" description="Disordered" evidence="1">
    <location>
        <begin position="1"/>
        <end position="22"/>
    </location>
</feature>